<dbReference type="Proteomes" id="UP000823786">
    <property type="component" value="Unassembled WGS sequence"/>
</dbReference>
<accession>A0ABS4EM58</accession>
<sequence>MSFVALDPTTPATGFHPDIIQQMPVFASGYLRERPPRQTL</sequence>
<gene>
    <name evidence="1" type="ORF">J2Z75_002522</name>
</gene>
<evidence type="ECO:0000313" key="2">
    <source>
        <dbReference type="Proteomes" id="UP000823786"/>
    </source>
</evidence>
<evidence type="ECO:0000313" key="1">
    <source>
        <dbReference type="EMBL" id="MBP1859010.1"/>
    </source>
</evidence>
<dbReference type="RefSeq" id="WP_268842077.1">
    <property type="nucleotide sequence ID" value="NZ_JAGGJV010000004.1"/>
</dbReference>
<comment type="caution">
    <text evidence="1">The sequence shown here is derived from an EMBL/GenBank/DDBJ whole genome shotgun (WGS) entry which is preliminary data.</text>
</comment>
<keyword evidence="2" id="KW-1185">Reference proteome</keyword>
<reference evidence="1 2" key="1">
    <citation type="submission" date="2021-03" db="EMBL/GenBank/DDBJ databases">
        <title>Genomic Encyclopedia of Type Strains, Phase IV (KMG-IV): sequencing the most valuable type-strain genomes for metagenomic binning, comparative biology and taxonomic classification.</title>
        <authorList>
            <person name="Goeker M."/>
        </authorList>
    </citation>
    <scope>NUCLEOTIDE SEQUENCE [LARGE SCALE GENOMIC DNA]</scope>
    <source>
        <strain evidence="1 2">DSM 26427</strain>
    </source>
</reference>
<dbReference type="EMBL" id="JAGGJV010000004">
    <property type="protein sequence ID" value="MBP1859010.1"/>
    <property type="molecule type" value="Genomic_DNA"/>
</dbReference>
<name>A0ABS4EM58_9HYPH</name>
<proteinExistence type="predicted"/>
<organism evidence="1 2">
    <name type="scientific">Rhizobium herbae</name>
    <dbReference type="NCBI Taxonomy" id="508661"/>
    <lineage>
        <taxon>Bacteria</taxon>
        <taxon>Pseudomonadati</taxon>
        <taxon>Pseudomonadota</taxon>
        <taxon>Alphaproteobacteria</taxon>
        <taxon>Hyphomicrobiales</taxon>
        <taxon>Rhizobiaceae</taxon>
        <taxon>Rhizobium/Agrobacterium group</taxon>
        <taxon>Rhizobium</taxon>
    </lineage>
</organism>
<protein>
    <submittedName>
        <fullName evidence="1">Uncharacterized protein</fullName>
    </submittedName>
</protein>